<comment type="caution">
    <text evidence="1">The sequence shown here is derived from an EMBL/GenBank/DDBJ whole genome shotgun (WGS) entry which is preliminary data.</text>
</comment>
<evidence type="ECO:0000313" key="2">
    <source>
        <dbReference type="Proteomes" id="UP001153328"/>
    </source>
</evidence>
<dbReference type="NCBIfam" id="TIGR00026">
    <property type="entry name" value="hi_GC_TIGR00026"/>
    <property type="match status" value="1"/>
</dbReference>
<dbReference type="Gene3D" id="2.30.110.10">
    <property type="entry name" value="Electron Transport, Fmn-binding Protein, Chain A"/>
    <property type="match status" value="1"/>
</dbReference>
<gene>
    <name evidence="1" type="ORF">SBRY_10977</name>
</gene>
<sequence>MPPTTSDDPRRRPPTGLTRILARLPVQLYRVGLGRLLGRRMLLLTHTGRNSGQPRRVVVEVVAYDAANHSWTVASGYGKQAQWYRNLRHAPGGTVQVGRHRHHVSAYFLDPEEGAEVMAEYAPRHPRAARLLCRYLGLPADGTADAYRAAGRQIAFVRLVAFPGS</sequence>
<dbReference type="GO" id="GO:0016491">
    <property type="term" value="F:oxidoreductase activity"/>
    <property type="evidence" value="ECO:0007669"/>
    <property type="project" value="UniProtKB-KW"/>
</dbReference>
<dbReference type="EMBL" id="CAJVAX010000001">
    <property type="protein sequence ID" value="CAG7606841.1"/>
    <property type="molecule type" value="Genomic_DNA"/>
</dbReference>
<organism evidence="1 2">
    <name type="scientific">Actinacidiphila bryophytorum</name>
    <dbReference type="NCBI Taxonomy" id="1436133"/>
    <lineage>
        <taxon>Bacteria</taxon>
        <taxon>Bacillati</taxon>
        <taxon>Actinomycetota</taxon>
        <taxon>Actinomycetes</taxon>
        <taxon>Kitasatosporales</taxon>
        <taxon>Streptomycetaceae</taxon>
        <taxon>Actinacidiphila</taxon>
    </lineage>
</organism>
<proteinExistence type="predicted"/>
<evidence type="ECO:0000313" key="1">
    <source>
        <dbReference type="EMBL" id="CAG7606841.1"/>
    </source>
</evidence>
<dbReference type="Pfam" id="PF04075">
    <property type="entry name" value="F420H2_quin_red"/>
    <property type="match status" value="1"/>
</dbReference>
<dbReference type="AlphaFoldDB" id="A0A9W4E1C9"/>
<keyword evidence="1" id="KW-0560">Oxidoreductase</keyword>
<name>A0A9W4E1C9_9ACTN</name>
<accession>A0A9W4E1C9</accession>
<reference evidence="1" key="1">
    <citation type="submission" date="2021-06" db="EMBL/GenBank/DDBJ databases">
        <authorList>
            <person name="Arsene-Ploetze F."/>
        </authorList>
    </citation>
    <scope>NUCLEOTIDE SEQUENCE</scope>
    <source>
        <strain evidence="1">SBRY1</strain>
    </source>
</reference>
<dbReference type="InterPro" id="IPR012349">
    <property type="entry name" value="Split_barrel_FMN-bd"/>
</dbReference>
<keyword evidence="2" id="KW-1185">Reference proteome</keyword>
<dbReference type="RefSeq" id="WP_205043353.1">
    <property type="nucleotide sequence ID" value="NZ_CAJVAX010000001.1"/>
</dbReference>
<protein>
    <submittedName>
        <fullName evidence="1">Enzyme</fullName>
        <ecNumber evidence="1">1.1.98.-</ecNumber>
    </submittedName>
</protein>
<dbReference type="Proteomes" id="UP001153328">
    <property type="component" value="Unassembled WGS sequence"/>
</dbReference>
<dbReference type="InterPro" id="IPR004378">
    <property type="entry name" value="F420H2_quin_Rdtase"/>
</dbReference>
<dbReference type="EC" id="1.1.98.-" evidence="1"/>